<feature type="region of interest" description="Disordered" evidence="9">
    <location>
        <begin position="805"/>
        <end position="836"/>
    </location>
</feature>
<comment type="subcellular location">
    <subcellularLocation>
        <location evidence="1">Membrane</location>
        <topology evidence="1">Multi-pass membrane protein</topology>
    </subcellularLocation>
</comment>
<feature type="transmembrane region" description="Helical" evidence="10">
    <location>
        <begin position="280"/>
        <end position="304"/>
    </location>
</feature>
<gene>
    <name evidence="12" type="ORF">BEMITA_LOCUS10443</name>
</gene>
<dbReference type="InterPro" id="IPR018490">
    <property type="entry name" value="cNMP-bd_dom_sf"/>
</dbReference>
<evidence type="ECO:0000256" key="5">
    <source>
        <dbReference type="ARBA" id="ARBA00023065"/>
    </source>
</evidence>
<sequence>MMVDKTGVGPDGSGQGTDPKQQPEEKSSEQSEDEKSKPEQKPEETQPAEKSSGSRTKSNQRWMKLRTTVQISSAVGSTKSKPPLKREDSFLKRFSTRQVPQTQETVDTGDDGEGGSGSQSNLDDSSVRRKRRRRLRHPRSVVNPDENFYFYWLLVITVCVLYNLWTLIVRQSFPELQMGYSTLWFSADAFTDVVFLCDIIVQFRTGYLEQGLMVYNSKKLAGHYLKSNSFVLDVLALLPLDLLQFNLGIQPLLRFPRFLKVYRVYDYYYMVESRTVYPNLWRVVNLIHILLVLAHWFGCFYYLLSETEGFKGDWVYPYRPGEYATLSRKYLGSVYWSTLTLTTIGDLPTPETNADSVDASGNWFRNTSFRNIRRKSRLLRFNTNFGYIFTIVSYLIGMFIFATIVGQVGNVITNRNANRLEFERLLDGAKTYMRHHKVPGGMKRRVLRWYDYSWSRGRIQGGGDINTALGLLPDKLKTELALHVNLSVLKKPEFLHDLVLKMKAYIFTPGDLICRKGEVAREMFIIADGILEVISESGRVLTTMKAGDFFGEIGILNLDGLNKRTADVRSVGYSELFSLSREDVLTAMKDYPEAQEILQSLGRKRLMEARNINRGAKVAGGDKKRKQASPPSPDSGDHKTSKKIVDKIRSDVKGLRNVLRKSRRGTRTKDESLELQPLTNVSGGQSGGHSNKGLLCRMPRVWSDETSQEEDSPAPKDESKGQSKPLLQRLKICKDKQEKDDGERGDEGKRGGGEPEGDAKDKEPEPIGVGLPLLQRLLLLKQKEDREAAEIKAAASNTAEILASTVRTQQQKSPVSKPRKKWKELAPTPCQAAMNQVETTKNTIANSSITKKENVVIKKSADAQASSSCSKPGACGSKENINAESTGGGGGGAKPPEPKRTNSGTKPWSLLKNATVLSAPPSGAKEPTVMPGTQTPDPAPTPAPTTSTIPNSSLATNLERDPHVQVHRGPLAGVLRAPVRQEAQDPQRAAEAGRAREGRLPAEHQPGLERGEREHLRHRHPHPEPLGGHRHRAGSPQPAVAQRQGRARPANLPKTFDPVANTPLVSPESNETQERKHLKSILKKLSSNNLFKKDEEVPQKNQSDPTTAAPAAKIDPNIKRLMRAQTFEGFAARHSKLTKSVTFNRDTLQSPPATAASPTVKDLEVQLCLPVKSTVEELKSEPLETPVPSIEERLQTGQVDKSVSPSRNPDLIPDVDRIPTVAEASTPVDVISAQFAMCVAGDVAAAPSGVGQQNITCSTQTDAATFDGGTDGGGQAEEDVQTKFKSKIVNLEQEVRTRDEIIARLQQKIHRLEAGIRHSSESDTDSDMDDSDEYSDQPFMRGDSVDTVVGPSEEGVWVDESGRCGSKTGLRGYQCNRRSWEDHSEEESLELQDLPRSITPQPMWTTVEIGSESSDSPGSLDSEHSVSGSTSEQDLRFRKHDCNWEIQMLARELDRRKTDRVQERRDRDRDRKQSNQLSELLSPESGGSQELFVLDPSSLAAYNLNPKLRTRTETVSRSSSNLTLPTVANPIAPPEGLYQKSLSIGSLHSSISSSVRRGFHLLRNSSTTQPPEAAPSAGPPYSPDIVPTISQACLPPPPPPNI</sequence>
<feature type="compositionally biased region" description="Basic and acidic residues" evidence="9">
    <location>
        <begin position="991"/>
        <end position="1015"/>
    </location>
</feature>
<feature type="transmembrane region" description="Helical" evidence="10">
    <location>
        <begin position="384"/>
        <end position="405"/>
    </location>
</feature>
<evidence type="ECO:0000313" key="12">
    <source>
        <dbReference type="EMBL" id="CAH0391863.1"/>
    </source>
</evidence>
<feature type="compositionally biased region" description="Polar residues" evidence="9">
    <location>
        <begin position="805"/>
        <end position="814"/>
    </location>
</feature>
<keyword evidence="6 10" id="KW-0472">Membrane</keyword>
<feature type="compositionally biased region" description="Basic and acidic residues" evidence="9">
    <location>
        <begin position="732"/>
        <end position="765"/>
    </location>
</feature>
<feature type="transmembrane region" description="Helical" evidence="10">
    <location>
        <begin position="148"/>
        <end position="168"/>
    </location>
</feature>
<feature type="region of interest" description="Disordered" evidence="9">
    <location>
        <begin position="1"/>
        <end position="136"/>
    </location>
</feature>
<evidence type="ECO:0000256" key="8">
    <source>
        <dbReference type="ARBA" id="ARBA00023303"/>
    </source>
</evidence>
<dbReference type="Gene3D" id="1.10.287.70">
    <property type="match status" value="1"/>
</dbReference>
<feature type="region of interest" description="Disordered" evidence="9">
    <location>
        <begin position="1456"/>
        <end position="1489"/>
    </location>
</feature>
<dbReference type="CDD" id="cd00038">
    <property type="entry name" value="CAP_ED"/>
    <property type="match status" value="1"/>
</dbReference>
<dbReference type="InterPro" id="IPR018488">
    <property type="entry name" value="cNMP-bd_CS"/>
</dbReference>
<keyword evidence="7" id="KW-1071">Ligand-gated ion channel</keyword>
<feature type="compositionally biased region" description="Basic and acidic residues" evidence="9">
    <location>
        <begin position="1456"/>
        <end position="1473"/>
    </location>
</feature>
<keyword evidence="8" id="KW-0407">Ion channel</keyword>
<feature type="region of interest" description="Disordered" evidence="9">
    <location>
        <begin position="1408"/>
        <end position="1434"/>
    </location>
</feature>
<evidence type="ECO:0000256" key="10">
    <source>
        <dbReference type="SAM" id="Phobius"/>
    </source>
</evidence>
<dbReference type="PANTHER" id="PTHR45638:SF7">
    <property type="entry name" value="CYCLIC NUCLEOTIDE-GATED ION CHANNEL-LIKE, ISOFORM E"/>
    <property type="match status" value="1"/>
</dbReference>
<feature type="region of interest" description="Disordered" evidence="9">
    <location>
        <begin position="1561"/>
        <end position="1602"/>
    </location>
</feature>
<organism evidence="12 13">
    <name type="scientific">Bemisia tabaci</name>
    <name type="common">Sweetpotato whitefly</name>
    <name type="synonym">Aleurodes tabaci</name>
    <dbReference type="NCBI Taxonomy" id="7038"/>
    <lineage>
        <taxon>Eukaryota</taxon>
        <taxon>Metazoa</taxon>
        <taxon>Ecdysozoa</taxon>
        <taxon>Arthropoda</taxon>
        <taxon>Hexapoda</taxon>
        <taxon>Insecta</taxon>
        <taxon>Pterygota</taxon>
        <taxon>Neoptera</taxon>
        <taxon>Paraneoptera</taxon>
        <taxon>Hemiptera</taxon>
        <taxon>Sternorrhyncha</taxon>
        <taxon>Aleyrodoidea</taxon>
        <taxon>Aleyrodidae</taxon>
        <taxon>Aleyrodinae</taxon>
        <taxon>Bemisia</taxon>
    </lineage>
</organism>
<dbReference type="InterPro" id="IPR014710">
    <property type="entry name" value="RmlC-like_jellyroll"/>
</dbReference>
<feature type="region of interest" description="Disordered" evidence="9">
    <location>
        <begin position="858"/>
        <end position="1116"/>
    </location>
</feature>
<protein>
    <recommendedName>
        <fullName evidence="11">Cyclic nucleotide-binding domain-containing protein</fullName>
    </recommendedName>
</protein>
<dbReference type="PROSITE" id="PS00889">
    <property type="entry name" value="CNMP_BINDING_2"/>
    <property type="match status" value="1"/>
</dbReference>
<feature type="region of interest" description="Disordered" evidence="9">
    <location>
        <begin position="1314"/>
        <end position="1363"/>
    </location>
</feature>
<dbReference type="PROSITE" id="PS50042">
    <property type="entry name" value="CNMP_BINDING_3"/>
    <property type="match status" value="1"/>
</dbReference>
<evidence type="ECO:0000256" key="9">
    <source>
        <dbReference type="SAM" id="MobiDB-lite"/>
    </source>
</evidence>
<evidence type="ECO:0000259" key="11">
    <source>
        <dbReference type="PROSITE" id="PS50042"/>
    </source>
</evidence>
<keyword evidence="4 10" id="KW-1133">Transmembrane helix</keyword>
<feature type="compositionally biased region" description="Low complexity" evidence="9">
    <location>
        <begin position="1410"/>
        <end position="1420"/>
    </location>
</feature>
<evidence type="ECO:0000256" key="4">
    <source>
        <dbReference type="ARBA" id="ARBA00022989"/>
    </source>
</evidence>
<proteinExistence type="predicted"/>
<dbReference type="FunFam" id="1.10.287.630:FF:000004">
    <property type="entry name" value="Cyclic nucleotide-gated olfactory channel"/>
    <property type="match status" value="1"/>
</dbReference>
<dbReference type="SMART" id="SM00100">
    <property type="entry name" value="cNMP"/>
    <property type="match status" value="1"/>
</dbReference>
<evidence type="ECO:0000256" key="2">
    <source>
        <dbReference type="ARBA" id="ARBA00022448"/>
    </source>
</evidence>
<dbReference type="PROSITE" id="PS00888">
    <property type="entry name" value="CNMP_BINDING_1"/>
    <property type="match status" value="1"/>
</dbReference>
<feature type="domain" description="Cyclic nucleotide-binding" evidence="11">
    <location>
        <begin position="495"/>
        <end position="582"/>
    </location>
</feature>
<name>A0A9P0AFQ2_BEMTA</name>
<evidence type="ECO:0000256" key="7">
    <source>
        <dbReference type="ARBA" id="ARBA00023286"/>
    </source>
</evidence>
<dbReference type="GO" id="GO:0044877">
    <property type="term" value="F:protein-containing complex binding"/>
    <property type="evidence" value="ECO:0007669"/>
    <property type="project" value="TreeGrafter"/>
</dbReference>
<dbReference type="InterPro" id="IPR005821">
    <property type="entry name" value="Ion_trans_dom"/>
</dbReference>
<evidence type="ECO:0000256" key="1">
    <source>
        <dbReference type="ARBA" id="ARBA00004141"/>
    </source>
</evidence>
<keyword evidence="5" id="KW-0406">Ion transport</keyword>
<dbReference type="Pfam" id="PF00027">
    <property type="entry name" value="cNMP_binding"/>
    <property type="match status" value="1"/>
</dbReference>
<feature type="compositionally biased region" description="Polar residues" evidence="9">
    <location>
        <begin position="51"/>
        <end position="80"/>
    </location>
</feature>
<feature type="compositionally biased region" description="Acidic residues" evidence="9">
    <location>
        <begin position="1322"/>
        <end position="1335"/>
    </location>
</feature>
<dbReference type="GO" id="GO:0016020">
    <property type="term" value="C:membrane"/>
    <property type="evidence" value="ECO:0007669"/>
    <property type="project" value="UniProtKB-SubCell"/>
</dbReference>
<dbReference type="Gene3D" id="2.60.120.10">
    <property type="entry name" value="Jelly Rolls"/>
    <property type="match status" value="1"/>
</dbReference>
<evidence type="ECO:0000256" key="3">
    <source>
        <dbReference type="ARBA" id="ARBA00022692"/>
    </source>
</evidence>
<evidence type="ECO:0000256" key="6">
    <source>
        <dbReference type="ARBA" id="ARBA00023136"/>
    </source>
</evidence>
<keyword evidence="2" id="KW-0813">Transport</keyword>
<dbReference type="Gene3D" id="1.10.287.630">
    <property type="entry name" value="Helix hairpin bin"/>
    <property type="match status" value="1"/>
</dbReference>
<dbReference type="GO" id="GO:0005221">
    <property type="term" value="F:intracellularly cyclic nucleotide-activated monoatomic cation channel activity"/>
    <property type="evidence" value="ECO:0007669"/>
    <property type="project" value="InterPro"/>
</dbReference>
<dbReference type="SUPFAM" id="SSF81324">
    <property type="entry name" value="Voltage-gated potassium channels"/>
    <property type="match status" value="1"/>
</dbReference>
<keyword evidence="13" id="KW-1185">Reference proteome</keyword>
<evidence type="ECO:0000313" key="13">
    <source>
        <dbReference type="Proteomes" id="UP001152759"/>
    </source>
</evidence>
<dbReference type="SUPFAM" id="SSF51206">
    <property type="entry name" value="cAMP-binding domain-like"/>
    <property type="match status" value="1"/>
</dbReference>
<dbReference type="Pfam" id="PF00520">
    <property type="entry name" value="Ion_trans"/>
    <property type="match status" value="1"/>
</dbReference>
<reference evidence="12" key="1">
    <citation type="submission" date="2021-12" db="EMBL/GenBank/DDBJ databases">
        <authorList>
            <person name="King R."/>
        </authorList>
    </citation>
    <scope>NUCLEOTIDE SEQUENCE</scope>
</reference>
<dbReference type="Proteomes" id="UP001152759">
    <property type="component" value="Chromosome 6"/>
</dbReference>
<feature type="compositionally biased region" description="Basic and acidic residues" evidence="9">
    <location>
        <begin position="21"/>
        <end position="44"/>
    </location>
</feature>
<dbReference type="PANTHER" id="PTHR45638">
    <property type="entry name" value="CYCLIC NUCLEOTIDE-GATED CATION CHANNEL SUBUNIT A"/>
    <property type="match status" value="1"/>
</dbReference>
<dbReference type="EMBL" id="OU963867">
    <property type="protein sequence ID" value="CAH0391863.1"/>
    <property type="molecule type" value="Genomic_DNA"/>
</dbReference>
<dbReference type="InterPro" id="IPR000595">
    <property type="entry name" value="cNMP-bd_dom"/>
</dbReference>
<dbReference type="InterPro" id="IPR050866">
    <property type="entry name" value="CNG_cation_channel"/>
</dbReference>
<keyword evidence="3 10" id="KW-0812">Transmembrane</keyword>
<feature type="region of interest" description="Disordered" evidence="9">
    <location>
        <begin position="614"/>
        <end position="768"/>
    </location>
</feature>
<accession>A0A9P0AFQ2</accession>
<feature type="compositionally biased region" description="Low complexity" evidence="9">
    <location>
        <begin position="1476"/>
        <end position="1489"/>
    </location>
</feature>
<feature type="compositionally biased region" description="Basic and acidic residues" evidence="9">
    <location>
        <begin position="635"/>
        <end position="654"/>
    </location>
</feature>